<comment type="caution">
    <text evidence="2">The sequence shown here is derived from an EMBL/GenBank/DDBJ whole genome shotgun (WGS) entry which is preliminary data.</text>
</comment>
<evidence type="ECO:0000256" key="1">
    <source>
        <dbReference type="SAM" id="MobiDB-lite"/>
    </source>
</evidence>
<reference evidence="2 3" key="1">
    <citation type="submission" date="2020-08" db="EMBL/GenBank/DDBJ databases">
        <title>Sequencing the genomes of 1000 actinobacteria strains.</title>
        <authorList>
            <person name="Klenk H.-P."/>
        </authorList>
    </citation>
    <scope>NUCLEOTIDE SEQUENCE [LARGE SCALE GENOMIC DNA]</scope>
    <source>
        <strain evidence="2 3">DSM 43149</strain>
    </source>
</reference>
<dbReference type="Proteomes" id="UP000578112">
    <property type="component" value="Unassembled WGS sequence"/>
</dbReference>
<proteinExistence type="predicted"/>
<dbReference type="SUPFAM" id="SSF53448">
    <property type="entry name" value="Nucleotide-diphospho-sugar transferases"/>
    <property type="match status" value="1"/>
</dbReference>
<evidence type="ECO:0000313" key="3">
    <source>
        <dbReference type="Proteomes" id="UP000578112"/>
    </source>
</evidence>
<sequence>MTPPRAPYAGGPARRRTRDSPAGGRRPDAGRVRPCGHRPAGDAGTVGVELVTGLAGPADRLCPQFTAEQAATLAAAAAADTARAVRALPGRARAAVPLEWALAGIRRRRGPALLVAAETPQLSPDLLTGAIGLLDDFDAVLGPTTGDGWWAFGLREPAHAPLGPSTGLGSLTVAALRLGLRVAMLPTLHGLCDGADVRPVAARCPAGSLFAATAVRLAHQVTPAQP</sequence>
<accession>A0A7W7MQY8</accession>
<dbReference type="Pfam" id="PF09837">
    <property type="entry name" value="DUF2064"/>
    <property type="match status" value="1"/>
</dbReference>
<dbReference type="InterPro" id="IPR018641">
    <property type="entry name" value="Trfase_1_rSAM/seldom-assoc"/>
</dbReference>
<organism evidence="2 3">
    <name type="scientific">Actinoplanes digitatis</name>
    <dbReference type="NCBI Taxonomy" id="1868"/>
    <lineage>
        <taxon>Bacteria</taxon>
        <taxon>Bacillati</taxon>
        <taxon>Actinomycetota</taxon>
        <taxon>Actinomycetes</taxon>
        <taxon>Micromonosporales</taxon>
        <taxon>Micromonosporaceae</taxon>
        <taxon>Actinoplanes</taxon>
    </lineage>
</organism>
<evidence type="ECO:0000313" key="2">
    <source>
        <dbReference type="EMBL" id="MBB4763703.1"/>
    </source>
</evidence>
<keyword evidence="3" id="KW-1185">Reference proteome</keyword>
<dbReference type="GO" id="GO:0016740">
    <property type="term" value="F:transferase activity"/>
    <property type="evidence" value="ECO:0007669"/>
    <property type="project" value="UniProtKB-KW"/>
</dbReference>
<gene>
    <name evidence="2" type="ORF">BJ971_004259</name>
</gene>
<dbReference type="Gene3D" id="3.90.550.10">
    <property type="entry name" value="Spore Coat Polysaccharide Biosynthesis Protein SpsA, Chain A"/>
    <property type="match status" value="1"/>
</dbReference>
<dbReference type="PANTHER" id="PTHR36529">
    <property type="entry name" value="SLL1095 PROTEIN"/>
    <property type="match status" value="1"/>
</dbReference>
<protein>
    <submittedName>
        <fullName evidence="2">Glycosyltransferase A (GT-A) superfamily protein (DUF2064 family)</fullName>
    </submittedName>
</protein>
<dbReference type="AlphaFoldDB" id="A0A7W7MQY8"/>
<keyword evidence="2" id="KW-0808">Transferase</keyword>
<dbReference type="EMBL" id="JACHNH010000001">
    <property type="protein sequence ID" value="MBB4763703.1"/>
    <property type="molecule type" value="Genomic_DNA"/>
</dbReference>
<feature type="region of interest" description="Disordered" evidence="1">
    <location>
        <begin position="1"/>
        <end position="42"/>
    </location>
</feature>
<dbReference type="PANTHER" id="PTHR36529:SF1">
    <property type="entry name" value="GLYCOSYLTRANSFERASE"/>
    <property type="match status" value="1"/>
</dbReference>
<name>A0A7W7MQY8_9ACTN</name>
<dbReference type="InterPro" id="IPR029044">
    <property type="entry name" value="Nucleotide-diphossugar_trans"/>
</dbReference>
<dbReference type="RefSeq" id="WP_184994975.1">
    <property type="nucleotide sequence ID" value="NZ_BOMK01000020.1"/>
</dbReference>